<evidence type="ECO:0000313" key="5">
    <source>
        <dbReference type="EMBL" id="MCF2948031.1"/>
    </source>
</evidence>
<accession>A0ABS9D524</accession>
<dbReference type="Proteomes" id="UP001521137">
    <property type="component" value="Unassembled WGS sequence"/>
</dbReference>
<dbReference type="RefSeq" id="WP_235311589.1">
    <property type="nucleotide sequence ID" value="NZ_JAKGAS010000003.1"/>
</dbReference>
<dbReference type="Gene3D" id="3.40.50.2300">
    <property type="match status" value="1"/>
</dbReference>
<dbReference type="SUPFAM" id="SSF52172">
    <property type="entry name" value="CheY-like"/>
    <property type="match status" value="1"/>
</dbReference>
<gene>
    <name evidence="5" type="ORF">L0668_07930</name>
</gene>
<dbReference type="CDD" id="cd06170">
    <property type="entry name" value="LuxR_C_like"/>
    <property type="match status" value="1"/>
</dbReference>
<dbReference type="CDD" id="cd17535">
    <property type="entry name" value="REC_NarL-like"/>
    <property type="match status" value="1"/>
</dbReference>
<name>A0ABS9D524_9ALTE</name>
<evidence type="ECO:0000259" key="4">
    <source>
        <dbReference type="PROSITE" id="PS50110"/>
    </source>
</evidence>
<proteinExistence type="predicted"/>
<dbReference type="Pfam" id="PF00072">
    <property type="entry name" value="Response_reg"/>
    <property type="match status" value="1"/>
</dbReference>
<dbReference type="EMBL" id="JAKGAS010000003">
    <property type="protein sequence ID" value="MCF2948031.1"/>
    <property type="molecule type" value="Genomic_DNA"/>
</dbReference>
<dbReference type="PROSITE" id="PS50110">
    <property type="entry name" value="RESPONSE_REGULATORY"/>
    <property type="match status" value="1"/>
</dbReference>
<evidence type="ECO:0000313" key="6">
    <source>
        <dbReference type="Proteomes" id="UP001521137"/>
    </source>
</evidence>
<dbReference type="PROSITE" id="PS50043">
    <property type="entry name" value="HTH_LUXR_2"/>
    <property type="match status" value="1"/>
</dbReference>
<dbReference type="InterPro" id="IPR011006">
    <property type="entry name" value="CheY-like_superfamily"/>
</dbReference>
<feature type="domain" description="Response regulatory" evidence="4">
    <location>
        <begin position="6"/>
        <end position="123"/>
    </location>
</feature>
<evidence type="ECO:0000259" key="3">
    <source>
        <dbReference type="PROSITE" id="PS50043"/>
    </source>
</evidence>
<dbReference type="InterPro" id="IPR001789">
    <property type="entry name" value="Sig_transdc_resp-reg_receiver"/>
</dbReference>
<dbReference type="InterPro" id="IPR036388">
    <property type="entry name" value="WH-like_DNA-bd_sf"/>
</dbReference>
<dbReference type="SMART" id="SM00421">
    <property type="entry name" value="HTH_LUXR"/>
    <property type="match status" value="1"/>
</dbReference>
<feature type="modified residue" description="4-aspartylphosphate" evidence="2">
    <location>
        <position position="58"/>
    </location>
</feature>
<dbReference type="Gene3D" id="1.10.10.10">
    <property type="entry name" value="Winged helix-like DNA-binding domain superfamily/Winged helix DNA-binding domain"/>
    <property type="match status" value="1"/>
</dbReference>
<evidence type="ECO:0000256" key="2">
    <source>
        <dbReference type="PROSITE-ProRule" id="PRU00169"/>
    </source>
</evidence>
<dbReference type="PANTHER" id="PTHR45566">
    <property type="entry name" value="HTH-TYPE TRANSCRIPTIONAL REGULATOR YHJB-RELATED"/>
    <property type="match status" value="1"/>
</dbReference>
<dbReference type="PRINTS" id="PR00038">
    <property type="entry name" value="HTHLUXR"/>
</dbReference>
<dbReference type="InterPro" id="IPR058245">
    <property type="entry name" value="NreC/VraR/RcsB-like_REC"/>
</dbReference>
<evidence type="ECO:0000256" key="1">
    <source>
        <dbReference type="ARBA" id="ARBA00022553"/>
    </source>
</evidence>
<dbReference type="InterPro" id="IPR000792">
    <property type="entry name" value="Tscrpt_reg_LuxR_C"/>
</dbReference>
<dbReference type="InterPro" id="IPR051015">
    <property type="entry name" value="EvgA-like"/>
</dbReference>
<dbReference type="Pfam" id="PF00196">
    <property type="entry name" value="GerE"/>
    <property type="match status" value="1"/>
</dbReference>
<reference evidence="5 6" key="1">
    <citation type="submission" date="2022-01" db="EMBL/GenBank/DDBJ databases">
        <title>Paraglaciecola sp. G1-23.</title>
        <authorList>
            <person name="Jin M.S."/>
            <person name="Han D.M."/>
            <person name="Kim H.M."/>
            <person name="Jeon C.O."/>
        </authorList>
    </citation>
    <scope>NUCLEOTIDE SEQUENCE [LARGE SCALE GENOMIC DNA]</scope>
    <source>
        <strain evidence="5 6">G1-23</strain>
    </source>
</reference>
<dbReference type="SMART" id="SM00448">
    <property type="entry name" value="REC"/>
    <property type="match status" value="1"/>
</dbReference>
<feature type="domain" description="HTH luxR-type" evidence="3">
    <location>
        <begin position="147"/>
        <end position="212"/>
    </location>
</feature>
<protein>
    <submittedName>
        <fullName evidence="5">Response regulator transcription factor</fullName>
    </submittedName>
</protein>
<dbReference type="PANTHER" id="PTHR45566:SF1">
    <property type="entry name" value="HTH-TYPE TRANSCRIPTIONAL REGULATOR YHJB-RELATED"/>
    <property type="match status" value="1"/>
</dbReference>
<comment type="caution">
    <text evidence="5">The sequence shown here is derived from an EMBL/GenBank/DDBJ whole genome shotgun (WGS) entry which is preliminary data.</text>
</comment>
<keyword evidence="1 2" id="KW-0597">Phosphoprotein</keyword>
<sequence length="215" mass="23553">MCKKLQLLVVDDHPLIASGIRQNLSDAGMSFDLFAASSGEQALLMLQNDSPWDLVFLDLNLPGLHGLDFLKTLKQKYVKLPVIVVSGQDQAGWVNQALLAGAKGFISKSGDKLEFVEAINALQKDQLFLSSRLRQGLDDFRVGVSAQNSGKIALTKRQRSVLLLVADGQHNKQISQNLGISESTVKGHVSTLFDLLEVDNRTACIKQARYFGLCD</sequence>
<keyword evidence="6" id="KW-1185">Reference proteome</keyword>
<organism evidence="5 6">
    <name type="scientific">Paraglaciecola algarum</name>
    <dbReference type="NCBI Taxonomy" id="3050085"/>
    <lineage>
        <taxon>Bacteria</taxon>
        <taxon>Pseudomonadati</taxon>
        <taxon>Pseudomonadota</taxon>
        <taxon>Gammaproteobacteria</taxon>
        <taxon>Alteromonadales</taxon>
        <taxon>Alteromonadaceae</taxon>
        <taxon>Paraglaciecola</taxon>
    </lineage>
</organism>